<dbReference type="InterPro" id="IPR003737">
    <property type="entry name" value="GlcNAc_PI_deacetylase-related"/>
</dbReference>
<name>A0ABY2QFP3_9SPHN</name>
<protein>
    <submittedName>
        <fullName evidence="1">PIG-L family deacetylase</fullName>
    </submittedName>
</protein>
<keyword evidence="2" id="KW-1185">Reference proteome</keyword>
<gene>
    <name evidence="1" type="ORF">E5988_12505</name>
</gene>
<accession>A0ABY2QFP3</accession>
<dbReference type="Gene3D" id="3.40.50.10320">
    <property type="entry name" value="LmbE-like"/>
    <property type="match status" value="1"/>
</dbReference>
<comment type="caution">
    <text evidence="1">The sequence shown here is derived from an EMBL/GenBank/DDBJ whole genome shotgun (WGS) entry which is preliminary data.</text>
</comment>
<dbReference type="Proteomes" id="UP000308038">
    <property type="component" value="Unassembled WGS sequence"/>
</dbReference>
<evidence type="ECO:0000313" key="2">
    <source>
        <dbReference type="Proteomes" id="UP000308038"/>
    </source>
</evidence>
<dbReference type="PANTHER" id="PTHR12993:SF29">
    <property type="entry name" value="BLR3841 PROTEIN"/>
    <property type="match status" value="1"/>
</dbReference>
<proteinExistence type="predicted"/>
<dbReference type="InterPro" id="IPR024078">
    <property type="entry name" value="LmbE-like_dom_sf"/>
</dbReference>
<dbReference type="SUPFAM" id="SSF102588">
    <property type="entry name" value="LmbE-like"/>
    <property type="match status" value="1"/>
</dbReference>
<evidence type="ECO:0000313" key="1">
    <source>
        <dbReference type="EMBL" id="THG39072.1"/>
    </source>
</evidence>
<dbReference type="Pfam" id="PF02585">
    <property type="entry name" value="PIG-L"/>
    <property type="match status" value="1"/>
</dbReference>
<dbReference type="EMBL" id="SSTI01000009">
    <property type="protein sequence ID" value="THG39072.1"/>
    <property type="molecule type" value="Genomic_DNA"/>
</dbReference>
<sequence length="222" mass="24409">MTNLGKRGFGHVRRLLVIAPHPDDEAVAAWALMRRLRARGATVEVLVVSDGGASHPGSRRWPRPRMVAERRRETRRVLRPIGITPPAIRFLGLPDGGLGAPASRLPHALRRALLSRRAPDLIIAPIAEDAHEDHAAVARALRAVPRRGEARAVYHVWPAGAGRRLRGPHLPLAVSQVPMKRAAIRRYRTQAGLITDATAGFTITHRHLAAFAAPRERFGWDA</sequence>
<reference evidence="1 2" key="1">
    <citation type="submission" date="2019-04" db="EMBL/GenBank/DDBJ databases">
        <title>Microbes associate with the intestines of laboratory mice.</title>
        <authorList>
            <person name="Navarre W."/>
            <person name="Wong E."/>
            <person name="Huang K.C."/>
            <person name="Tropini C."/>
            <person name="Ng K."/>
            <person name="Yu B."/>
        </authorList>
    </citation>
    <scope>NUCLEOTIDE SEQUENCE [LARGE SCALE GENOMIC DNA]</scope>
    <source>
        <strain evidence="1 2">NM83_B4-11</strain>
    </source>
</reference>
<dbReference type="PANTHER" id="PTHR12993">
    <property type="entry name" value="N-ACETYLGLUCOSAMINYL-PHOSPHATIDYLINOSITOL DE-N-ACETYLASE-RELATED"/>
    <property type="match status" value="1"/>
</dbReference>
<organism evidence="1 2">
    <name type="scientific">Sphingomonas olei</name>
    <dbReference type="NCBI Taxonomy" id="1886787"/>
    <lineage>
        <taxon>Bacteria</taxon>
        <taxon>Pseudomonadati</taxon>
        <taxon>Pseudomonadota</taxon>
        <taxon>Alphaproteobacteria</taxon>
        <taxon>Sphingomonadales</taxon>
        <taxon>Sphingomonadaceae</taxon>
        <taxon>Sphingomonas</taxon>
    </lineage>
</organism>